<dbReference type="PANTHER" id="PTHR23028">
    <property type="entry name" value="ACETYLTRANSFERASE"/>
    <property type="match status" value="1"/>
</dbReference>
<name>A0A1Y5TMC8_9RHOB</name>
<dbReference type="PANTHER" id="PTHR23028:SF53">
    <property type="entry name" value="ACYL_TRANSF_3 DOMAIN-CONTAINING PROTEIN"/>
    <property type="match status" value="1"/>
</dbReference>
<feature type="transmembrane region" description="Helical" evidence="1">
    <location>
        <begin position="197"/>
        <end position="217"/>
    </location>
</feature>
<feature type="transmembrane region" description="Helical" evidence="1">
    <location>
        <begin position="292"/>
        <end position="313"/>
    </location>
</feature>
<gene>
    <name evidence="3" type="ORF">TRL7639_03886</name>
</gene>
<feature type="transmembrane region" description="Helical" evidence="1">
    <location>
        <begin position="85"/>
        <end position="105"/>
    </location>
</feature>
<dbReference type="InterPro" id="IPR002656">
    <property type="entry name" value="Acyl_transf_3_dom"/>
</dbReference>
<feature type="transmembrane region" description="Helical" evidence="1">
    <location>
        <begin position="175"/>
        <end position="191"/>
    </location>
</feature>
<accession>A0A1Y5TMC8</accession>
<dbReference type="AlphaFoldDB" id="A0A1Y5TMC8"/>
<dbReference type="InterPro" id="IPR050879">
    <property type="entry name" value="Acyltransferase_3"/>
</dbReference>
<keyword evidence="1" id="KW-1133">Transmembrane helix</keyword>
<evidence type="ECO:0000256" key="1">
    <source>
        <dbReference type="SAM" id="Phobius"/>
    </source>
</evidence>
<dbReference type="Proteomes" id="UP000193077">
    <property type="component" value="Unassembled WGS sequence"/>
</dbReference>
<dbReference type="EMBL" id="FWFO01000004">
    <property type="protein sequence ID" value="SLN67452.1"/>
    <property type="molecule type" value="Genomic_DNA"/>
</dbReference>
<feature type="transmembrane region" description="Helical" evidence="1">
    <location>
        <begin position="229"/>
        <end position="256"/>
    </location>
</feature>
<dbReference type="GO" id="GO:0016020">
    <property type="term" value="C:membrane"/>
    <property type="evidence" value="ECO:0007669"/>
    <property type="project" value="TreeGrafter"/>
</dbReference>
<keyword evidence="4" id="KW-1185">Reference proteome</keyword>
<sequence>MTLAEAMDRGCTGNLDALRLVLAGGVIVSHAWPLALGPGTVEPLAAQTGRSLGGWAVVLFFFLSGVLITASSLRKSSRAFWRARALRIFPGLGGAVIVTLGLAMLSGATVDWAEATTWALRAVSLVSIEHRLTEAFANNPYPLVVNGPLWSLFYEVAAYGLCALIALLPKTLRPYCILFVLLVAGLGQFWAEYLPHRVATSLPLFFAFALGMVVCGLRQQVRLSWKTGLIAIFFTPALVAPLAIVTICLGVFFLVLSAPQIQLGADYSFGLYIYGWPVAQSVVWLCPGLDPLSLAGLSLMATMPFAMASWHLVERPSSFRALKGARA</sequence>
<protein>
    <submittedName>
        <fullName evidence="3">Acyltransferase family protein</fullName>
    </submittedName>
</protein>
<proteinExistence type="predicted"/>
<evidence type="ECO:0000313" key="4">
    <source>
        <dbReference type="Proteomes" id="UP000193077"/>
    </source>
</evidence>
<keyword evidence="3" id="KW-0012">Acyltransferase</keyword>
<dbReference type="RefSeq" id="WP_085797512.1">
    <property type="nucleotide sequence ID" value="NZ_FWFO01000004.1"/>
</dbReference>
<keyword evidence="3" id="KW-0808">Transferase</keyword>
<feature type="transmembrane region" description="Helical" evidence="1">
    <location>
        <begin position="149"/>
        <end position="168"/>
    </location>
</feature>
<dbReference type="GO" id="GO:0016747">
    <property type="term" value="F:acyltransferase activity, transferring groups other than amino-acyl groups"/>
    <property type="evidence" value="ECO:0007669"/>
    <property type="project" value="InterPro"/>
</dbReference>
<keyword evidence="1" id="KW-0812">Transmembrane</keyword>
<evidence type="ECO:0000259" key="2">
    <source>
        <dbReference type="Pfam" id="PF01757"/>
    </source>
</evidence>
<organism evidence="3 4">
    <name type="scientific">Falsiruegeria litorea R37</name>
    <dbReference type="NCBI Taxonomy" id="1200284"/>
    <lineage>
        <taxon>Bacteria</taxon>
        <taxon>Pseudomonadati</taxon>
        <taxon>Pseudomonadota</taxon>
        <taxon>Alphaproteobacteria</taxon>
        <taxon>Rhodobacterales</taxon>
        <taxon>Roseobacteraceae</taxon>
        <taxon>Falsiruegeria</taxon>
    </lineage>
</organism>
<reference evidence="3 4" key="1">
    <citation type="submission" date="2017-03" db="EMBL/GenBank/DDBJ databases">
        <authorList>
            <person name="Afonso C.L."/>
            <person name="Miller P.J."/>
            <person name="Scott M.A."/>
            <person name="Spackman E."/>
            <person name="Goraichik I."/>
            <person name="Dimitrov K.M."/>
            <person name="Suarez D.L."/>
            <person name="Swayne D.E."/>
        </authorList>
    </citation>
    <scope>NUCLEOTIDE SEQUENCE [LARGE SCALE GENOMIC DNA]</scope>
    <source>
        <strain evidence="3 4">CECT 7639</strain>
    </source>
</reference>
<dbReference type="GO" id="GO:0000271">
    <property type="term" value="P:polysaccharide biosynthetic process"/>
    <property type="evidence" value="ECO:0007669"/>
    <property type="project" value="TreeGrafter"/>
</dbReference>
<keyword evidence="1" id="KW-0472">Membrane</keyword>
<feature type="transmembrane region" description="Helical" evidence="1">
    <location>
        <begin position="17"/>
        <end position="35"/>
    </location>
</feature>
<feature type="transmembrane region" description="Helical" evidence="1">
    <location>
        <begin position="55"/>
        <end position="73"/>
    </location>
</feature>
<dbReference type="Pfam" id="PF01757">
    <property type="entry name" value="Acyl_transf_3"/>
    <property type="match status" value="1"/>
</dbReference>
<evidence type="ECO:0000313" key="3">
    <source>
        <dbReference type="EMBL" id="SLN67452.1"/>
    </source>
</evidence>
<feature type="domain" description="Acyltransferase 3" evidence="2">
    <location>
        <begin position="14"/>
        <end position="284"/>
    </location>
</feature>
<dbReference type="OrthoDB" id="9767863at2"/>